<dbReference type="Proteomes" id="UP001189429">
    <property type="component" value="Unassembled WGS sequence"/>
</dbReference>
<gene>
    <name evidence="4" type="ORF">PCOR1329_LOCUS33302</name>
</gene>
<evidence type="ECO:0000313" key="5">
    <source>
        <dbReference type="Proteomes" id="UP001189429"/>
    </source>
</evidence>
<keyword evidence="1 2" id="KW-0732">Signal</keyword>
<organism evidence="4 5">
    <name type="scientific">Prorocentrum cordatum</name>
    <dbReference type="NCBI Taxonomy" id="2364126"/>
    <lineage>
        <taxon>Eukaryota</taxon>
        <taxon>Sar</taxon>
        <taxon>Alveolata</taxon>
        <taxon>Dinophyceae</taxon>
        <taxon>Prorocentrales</taxon>
        <taxon>Prorocentraceae</taxon>
        <taxon>Prorocentrum</taxon>
    </lineage>
</organism>
<dbReference type="SUPFAM" id="SSF53850">
    <property type="entry name" value="Periplasmic binding protein-like II"/>
    <property type="match status" value="1"/>
</dbReference>
<proteinExistence type="predicted"/>
<feature type="chain" id="PRO_5045548071" description="PBP domain-containing protein" evidence="2">
    <location>
        <begin position="32"/>
        <end position="360"/>
    </location>
</feature>
<evidence type="ECO:0000256" key="1">
    <source>
        <dbReference type="ARBA" id="ARBA00022729"/>
    </source>
</evidence>
<dbReference type="Pfam" id="PF12849">
    <property type="entry name" value="PBP_like_2"/>
    <property type="match status" value="1"/>
</dbReference>
<dbReference type="EMBL" id="CAUYUJ010013947">
    <property type="protein sequence ID" value="CAK0836955.1"/>
    <property type="molecule type" value="Genomic_DNA"/>
</dbReference>
<dbReference type="InterPro" id="IPR024370">
    <property type="entry name" value="PBP_domain"/>
</dbReference>
<accession>A0ABN9SWQ4</accession>
<protein>
    <recommendedName>
        <fullName evidence="3">PBP domain-containing protein</fullName>
    </recommendedName>
</protein>
<evidence type="ECO:0000259" key="3">
    <source>
        <dbReference type="Pfam" id="PF12849"/>
    </source>
</evidence>
<reference evidence="4" key="1">
    <citation type="submission" date="2023-10" db="EMBL/GenBank/DDBJ databases">
        <authorList>
            <person name="Chen Y."/>
            <person name="Shah S."/>
            <person name="Dougan E. K."/>
            <person name="Thang M."/>
            <person name="Chan C."/>
        </authorList>
    </citation>
    <scope>NUCLEOTIDE SEQUENCE [LARGE SCALE GENOMIC DNA]</scope>
</reference>
<feature type="non-terminal residue" evidence="4">
    <location>
        <position position="1"/>
    </location>
</feature>
<dbReference type="InterPro" id="IPR050811">
    <property type="entry name" value="Phosphate_ABC_transporter"/>
</dbReference>
<comment type="caution">
    <text evidence="4">The sequence shown here is derived from an EMBL/GenBank/DDBJ whole genome shotgun (WGS) entry which is preliminary data.</text>
</comment>
<evidence type="ECO:0000256" key="2">
    <source>
        <dbReference type="SAM" id="SignalP"/>
    </source>
</evidence>
<keyword evidence="5" id="KW-1185">Reference proteome</keyword>
<sequence>RVHDEAVSRSRDMLVIVALLLLCATPEIASALPHLRIAGSSTVKPVAQAWQGALALNYTITLEGGGSSAGARRVCLPESDAEHVDIGSMSREWKSSEAQLMDDGYTYECLGSGNRVTQTMVAVDGLAVAVARGSAANACIETIGGLTLAQLRWIFSDWSDAELQADGVSIASIAPSADGDSIKEWSDLDASCEETPINPYGAGDQSGTHDFFGETVLCASCFDETEYFKLCSDEDLHYIEGLEKNASDSFIQAHRPTNMSNCYMPSEDDELLLQWLFADTGGISYFGYAYYAQFVDKVVAVAIARDTELGVAETQLATIAPDASSIVDGSYTVFTRNLYTNVYNKAWNISGDYLIARWRT</sequence>
<dbReference type="Gene3D" id="3.40.190.10">
    <property type="entry name" value="Periplasmic binding protein-like II"/>
    <property type="match status" value="2"/>
</dbReference>
<evidence type="ECO:0000313" key="4">
    <source>
        <dbReference type="EMBL" id="CAK0836955.1"/>
    </source>
</evidence>
<feature type="domain" description="PBP" evidence="3">
    <location>
        <begin position="28"/>
        <end position="334"/>
    </location>
</feature>
<dbReference type="PANTHER" id="PTHR30570:SF1">
    <property type="entry name" value="PHOSPHATE-BINDING PROTEIN PSTS"/>
    <property type="match status" value="1"/>
</dbReference>
<name>A0ABN9SWQ4_9DINO</name>
<feature type="signal peptide" evidence="2">
    <location>
        <begin position="1"/>
        <end position="31"/>
    </location>
</feature>
<dbReference type="PANTHER" id="PTHR30570">
    <property type="entry name" value="PERIPLASMIC PHOSPHATE BINDING COMPONENT OF PHOSPHATE ABC TRANSPORTER"/>
    <property type="match status" value="1"/>
</dbReference>